<dbReference type="InterPro" id="IPR036895">
    <property type="entry name" value="Uracil-DNA_glycosylase-like_sf"/>
</dbReference>
<comment type="caution">
    <text evidence="1">The sequence shown here is derived from an EMBL/GenBank/DDBJ whole genome shotgun (WGS) entry which is preliminary data.</text>
</comment>
<dbReference type="RefSeq" id="WP_136575666.1">
    <property type="nucleotide sequence ID" value="NZ_STFF01000001.1"/>
</dbReference>
<sequence>MPQNIREFHRFLEIGQAIPAQRLILGSFSVAHLTNYETGINPLKKNHSGLDFFYGSNKNQFWRWYQKYLDVTIEPANKDSILTSLEKNQIAISDLISSCERKEYSALDSSLSKITWNLPGIIPLLNTGQINTVLCTSKWVMQNLEKIFLKTLTYKYNPNKSFQIQKDNFPFIKKDLFPQKPLITIYEGTKSSICLIALPTPGGGTYRRLDSYGYNSNLNNSSDEFIDLYLKASFKLFMTGQHS</sequence>
<evidence type="ECO:0000313" key="1">
    <source>
        <dbReference type="EMBL" id="THU41176.1"/>
    </source>
</evidence>
<reference evidence="1 2" key="1">
    <citation type="submission" date="2019-04" db="EMBL/GenBank/DDBJ databases">
        <title>Niastella caeni sp. nov., isolated from activated sludge.</title>
        <authorList>
            <person name="Sheng M."/>
        </authorList>
    </citation>
    <scope>NUCLEOTIDE SEQUENCE [LARGE SCALE GENOMIC DNA]</scope>
    <source>
        <strain evidence="1 2">HX-2-15</strain>
    </source>
</reference>
<protein>
    <submittedName>
        <fullName evidence="1">Uncharacterized protein</fullName>
    </submittedName>
</protein>
<dbReference type="EMBL" id="STFF01000001">
    <property type="protein sequence ID" value="THU41176.1"/>
    <property type="molecule type" value="Genomic_DNA"/>
</dbReference>
<accession>A0A4V4H1N1</accession>
<evidence type="ECO:0000313" key="2">
    <source>
        <dbReference type="Proteomes" id="UP000306918"/>
    </source>
</evidence>
<dbReference type="Gene3D" id="3.40.470.10">
    <property type="entry name" value="Uracil-DNA glycosylase-like domain"/>
    <property type="match status" value="1"/>
</dbReference>
<proteinExistence type="predicted"/>
<name>A0A4V4H1N1_9BACT</name>
<gene>
    <name evidence="1" type="ORF">FAM09_03420</name>
</gene>
<dbReference type="OrthoDB" id="9799921at2"/>
<keyword evidence="2" id="KW-1185">Reference proteome</keyword>
<dbReference type="Proteomes" id="UP000306918">
    <property type="component" value="Unassembled WGS sequence"/>
</dbReference>
<dbReference type="AlphaFoldDB" id="A0A4V4H1N1"/>
<organism evidence="1 2">
    <name type="scientific">Niastella caeni</name>
    <dbReference type="NCBI Taxonomy" id="2569763"/>
    <lineage>
        <taxon>Bacteria</taxon>
        <taxon>Pseudomonadati</taxon>
        <taxon>Bacteroidota</taxon>
        <taxon>Chitinophagia</taxon>
        <taxon>Chitinophagales</taxon>
        <taxon>Chitinophagaceae</taxon>
        <taxon>Niastella</taxon>
    </lineage>
</organism>